<keyword evidence="3" id="KW-1185">Reference proteome</keyword>
<evidence type="ECO:0000256" key="1">
    <source>
        <dbReference type="SAM" id="Phobius"/>
    </source>
</evidence>
<accession>A0A4Z0HHM2</accession>
<dbReference type="EMBL" id="SRID01000028">
    <property type="protein sequence ID" value="TGB16453.1"/>
    <property type="molecule type" value="Genomic_DNA"/>
</dbReference>
<feature type="transmembrane region" description="Helical" evidence="1">
    <location>
        <begin position="27"/>
        <end position="48"/>
    </location>
</feature>
<protein>
    <submittedName>
        <fullName evidence="2">DUF4307 domain-containing protein</fullName>
    </submittedName>
</protein>
<dbReference type="RefSeq" id="WP_135337748.1">
    <property type="nucleotide sequence ID" value="NZ_JBHLTX010000036.1"/>
</dbReference>
<organism evidence="2 3">
    <name type="scientific">Streptomyces palmae</name>
    <dbReference type="NCBI Taxonomy" id="1701085"/>
    <lineage>
        <taxon>Bacteria</taxon>
        <taxon>Bacillati</taxon>
        <taxon>Actinomycetota</taxon>
        <taxon>Actinomycetes</taxon>
        <taxon>Kitasatosporales</taxon>
        <taxon>Streptomycetaceae</taxon>
        <taxon>Streptomyces</taxon>
    </lineage>
</organism>
<sequence>MATVRAGVPDGRYGRSADERTDRSLKIVGMVLGVALTAMIGWFGYSYISGQDVTGRVIGFQVVSDHAVKVHLEVHKDEGTTGVCTLRSVSEDGAEVGFKDFTFDQRQKQVDKVVTLRTTARATTAELVGCKSSGS</sequence>
<dbReference type="InterPro" id="IPR025443">
    <property type="entry name" value="DUF4307"/>
</dbReference>
<gene>
    <name evidence="2" type="ORF">E4099_05220</name>
</gene>
<proteinExistence type="predicted"/>
<keyword evidence="1" id="KW-1133">Transmembrane helix</keyword>
<reference evidence="2 3" key="1">
    <citation type="submission" date="2019-03" db="EMBL/GenBank/DDBJ databases">
        <authorList>
            <person name="Gonzalez-Pimentel J.L."/>
        </authorList>
    </citation>
    <scope>NUCLEOTIDE SEQUENCE [LARGE SCALE GENOMIC DNA]</scope>
    <source>
        <strain evidence="2 3">JCM 31289</strain>
    </source>
</reference>
<name>A0A4Z0HHM2_9ACTN</name>
<dbReference type="OrthoDB" id="4324067at2"/>
<comment type="caution">
    <text evidence="2">The sequence shown here is derived from an EMBL/GenBank/DDBJ whole genome shotgun (WGS) entry which is preliminary data.</text>
</comment>
<dbReference type="Proteomes" id="UP000297948">
    <property type="component" value="Unassembled WGS sequence"/>
</dbReference>
<dbReference type="Pfam" id="PF14155">
    <property type="entry name" value="DUF4307"/>
    <property type="match status" value="1"/>
</dbReference>
<keyword evidence="1" id="KW-0812">Transmembrane</keyword>
<dbReference type="AlphaFoldDB" id="A0A4Z0HHM2"/>
<evidence type="ECO:0000313" key="3">
    <source>
        <dbReference type="Proteomes" id="UP000297948"/>
    </source>
</evidence>
<keyword evidence="1" id="KW-0472">Membrane</keyword>
<evidence type="ECO:0000313" key="2">
    <source>
        <dbReference type="EMBL" id="TGB16453.1"/>
    </source>
</evidence>